<evidence type="ECO:0000313" key="1">
    <source>
        <dbReference type="EMBL" id="VVE49620.1"/>
    </source>
</evidence>
<evidence type="ECO:0000313" key="2">
    <source>
        <dbReference type="Proteomes" id="UP000414233"/>
    </source>
</evidence>
<dbReference type="Proteomes" id="UP000414233">
    <property type="component" value="Unassembled WGS sequence"/>
</dbReference>
<gene>
    <name evidence="1" type="ORF">PTE30175_04510</name>
</gene>
<protein>
    <submittedName>
        <fullName evidence="1">Uncharacterized protein</fullName>
    </submittedName>
</protein>
<accession>A0A5E4YMU2</accession>
<sequence length="1417" mass="155357">MRANSSKRNSYVNLGARVSIVDHRRRVGRFAPHDFRGAHNQRARAATNGGPLWDDLRIPGGDSWRSCGRRGRTAPALKLSSLVGAMTGVLLLTTLVSGVEEPADGAAGPTADDAAPAAGPSLPAAPFAQASADWLEYLDIGAALPGITDYLHECGALRHESPTPAHRLRALHACLGPTSGGMQAPNAPERFDQEGFAGLMTRLQGALGFRFPAGVEVDPEFRLMLFNRLFLVLLDPSDVYGHGAKAVRRLRHHLLDLSHGILRPSPVQCQSPARTAMTFQALEKGVAGAVFSLEERRVLGGARAWVYDCLMALFEPTLARHDLSPAIRFGNLRWLLLRMGADMVGTHAWRTPPDALITLAAAALPQANETAASDAFYAAHLPAILLSAHAQGTIDLRNADPVTETTFHEALTHFIEETHLEFGRIGALASLEAGLPTRADIYRRVMEAAHIWADRPIEVGHRHSRRLKHMGFHCMGREGVYRLIDIAMANCLSDVRGMDGWLRQQMANKVASPDDLNKRFDAEFGEAVKNLMRSHIVPLIRDQIDMMDATDAHFWHCGAWKIRRPIMIRYTWRCGGMALGVSPRCVRVSSSETGIIIDITAKEYGRFATRHYWITHGNFILARFDGDVAKLVRADVKAFFQANEALSMGDIERRLAAYPSDVAEPVHDLGRHANAVEAVVQFLGTALESFRETARHETDEERRRQTWHDFLLRLIPFVGCEKDVEAASPWATPECLLDGLSVIPVARAGIALGHAGVTLAEAGTRLAATVGGAEWKSLAARLAAQGGAAAGASELSGLMDALTQVGRQSKSFLRESVLMFDPGFQLAHDASRLLNSGIAAMRQALAGKRSLKPLLDVLERRHRYREIFEAQAGLWRVRPGANIARMNSHTIDVDGRRLALADVGGYRDVVVWRDGQRVYPANPASGRPYGRALMYEAKVPGTRELTEVPIPEDATHASDARLCRRKRAGRSGGTCVLAGNGPEYRYRLWDEHLANRLPIHQYRPGTGFTMIAASTGRMDSVVVNEPLPYQGTVRREYFVRDGRVLRRDIPQGPALARDVPLSSSGPLAVTPQLHARLDASGRLVNVALPIVTESGMHRNFVISSPYGTYATLDDRCMGMIEADGRHYDFEIPDGWNKPFVPLGKFLVTRADERAVALYQRFREIRSAEPRGIVATAGNGHMRLSYVRDFDAGTRQKFDATFTRVQTVLDDACRTLIDPATESQVNDLLARLAPGDALKQSDLRLALGVLLHDLRDGFPEFSKQREDAVALATFEGNPPPGVADLATTGLAISGAFEFPIPVKRLGMPIIYLRRDCFVLTPTDDLVADLIHEFSHAKLKTLDTLGAGNADGLYADLSGDGIHLEGLLPSVNGASLDAIVNHAPTLEHVTMILAYMPHPEHERLIGDFLQGASDRYRRL</sequence>
<proteinExistence type="predicted"/>
<reference evidence="1 2" key="1">
    <citation type="submission" date="2019-08" db="EMBL/GenBank/DDBJ databases">
        <authorList>
            <person name="Peeters C."/>
        </authorList>
    </citation>
    <scope>NUCLEOTIDE SEQUENCE [LARGE SCALE GENOMIC DNA]</scope>
    <source>
        <strain evidence="1 2">LMG 30175</strain>
    </source>
</reference>
<organism evidence="1 2">
    <name type="scientific">Pandoraea terrae</name>
    <dbReference type="NCBI Taxonomy" id="1537710"/>
    <lineage>
        <taxon>Bacteria</taxon>
        <taxon>Pseudomonadati</taxon>
        <taxon>Pseudomonadota</taxon>
        <taxon>Betaproteobacteria</taxon>
        <taxon>Burkholderiales</taxon>
        <taxon>Burkholderiaceae</taxon>
        <taxon>Pandoraea</taxon>
    </lineage>
</organism>
<keyword evidence="2" id="KW-1185">Reference proteome</keyword>
<dbReference type="EMBL" id="CABPRZ010000025">
    <property type="protein sequence ID" value="VVE49620.1"/>
    <property type="molecule type" value="Genomic_DNA"/>
</dbReference>
<name>A0A5E4YMU2_9BURK</name>